<accession>A0A1R4EGP8</accession>
<gene>
    <name evidence="2" type="ORF">A1019T_01602</name>
</gene>
<evidence type="ECO:0000313" key="2">
    <source>
        <dbReference type="EMBL" id="SJM37623.1"/>
    </source>
</evidence>
<dbReference type="STRING" id="1945520.A1019T_01602"/>
<dbReference type="InterPro" id="IPR053136">
    <property type="entry name" value="UTP_pyrophosphatase-like"/>
</dbReference>
<feature type="domain" description="YgjP-like metallopeptidase" evidence="1">
    <location>
        <begin position="67"/>
        <end position="150"/>
    </location>
</feature>
<keyword evidence="3" id="KW-1185">Reference proteome</keyword>
<protein>
    <recommendedName>
        <fullName evidence="1">YgjP-like metallopeptidase domain-containing protein</fullName>
    </recommendedName>
</protein>
<dbReference type="Pfam" id="PF01863">
    <property type="entry name" value="YgjP-like"/>
    <property type="match status" value="1"/>
</dbReference>
<name>A0A1R4EGP8_9GAMM</name>
<proteinExistence type="predicted"/>
<sequence>MTPLKYISHYPEQLQSQVRALIAQDKLGDYLQQKYPDRHEIQSDKALYQYVTELKNLYMRNVGTLSQVSYNSKLSVLKNALGIHTHQSRVQGSKLKSHNSITVASVFKEAPLAFLQMIVVHELAHFKQSDHNKAFYQLCCHMQPEYHQVELDMRLWLLWRDLENKKKG</sequence>
<evidence type="ECO:0000313" key="3">
    <source>
        <dbReference type="Proteomes" id="UP000188169"/>
    </source>
</evidence>
<evidence type="ECO:0000259" key="1">
    <source>
        <dbReference type="Pfam" id="PF01863"/>
    </source>
</evidence>
<dbReference type="Proteomes" id="UP000188169">
    <property type="component" value="Unassembled WGS sequence"/>
</dbReference>
<dbReference type="AlphaFoldDB" id="A0A1R4EGP8"/>
<dbReference type="InterPro" id="IPR002725">
    <property type="entry name" value="YgjP-like_metallopeptidase"/>
</dbReference>
<dbReference type="Gene3D" id="3.30.2010.10">
    <property type="entry name" value="Metalloproteases ('zincins'), catalytic domain"/>
    <property type="match status" value="1"/>
</dbReference>
<dbReference type="PANTHER" id="PTHR30399">
    <property type="entry name" value="UNCHARACTERIZED PROTEIN YGJP"/>
    <property type="match status" value="1"/>
</dbReference>
<dbReference type="RefSeq" id="WP_077449015.1">
    <property type="nucleotide sequence ID" value="NZ_FUGD01000091.1"/>
</dbReference>
<dbReference type="OrthoDB" id="9000630at2"/>
<dbReference type="PANTHER" id="PTHR30399:SF1">
    <property type="entry name" value="UTP PYROPHOSPHATASE"/>
    <property type="match status" value="1"/>
</dbReference>
<organism evidence="2 3">
    <name type="scientific">Psychrobacter pasteurii</name>
    <dbReference type="NCBI Taxonomy" id="1945520"/>
    <lineage>
        <taxon>Bacteria</taxon>
        <taxon>Pseudomonadati</taxon>
        <taxon>Pseudomonadota</taxon>
        <taxon>Gammaproteobacteria</taxon>
        <taxon>Moraxellales</taxon>
        <taxon>Moraxellaceae</taxon>
        <taxon>Psychrobacter</taxon>
    </lineage>
</organism>
<dbReference type="EMBL" id="FUGD01000091">
    <property type="protein sequence ID" value="SJM37623.1"/>
    <property type="molecule type" value="Genomic_DNA"/>
</dbReference>
<reference evidence="3" key="1">
    <citation type="submission" date="2017-02" db="EMBL/GenBank/DDBJ databases">
        <authorList>
            <person name="Mornico D."/>
        </authorList>
    </citation>
    <scope>NUCLEOTIDE SEQUENCE [LARGE SCALE GENOMIC DNA]</scope>
</reference>